<keyword evidence="4" id="KW-0410">Iron transport</keyword>
<dbReference type="GO" id="GO:0030288">
    <property type="term" value="C:outer membrane-bounded periplasmic space"/>
    <property type="evidence" value="ECO:0007669"/>
    <property type="project" value="TreeGrafter"/>
</dbReference>
<evidence type="ECO:0000256" key="5">
    <source>
        <dbReference type="ARBA" id="ARBA00022729"/>
    </source>
</evidence>
<dbReference type="PROSITE" id="PS50983">
    <property type="entry name" value="FE_B12_PBP"/>
    <property type="match status" value="1"/>
</dbReference>
<reference evidence="8 9" key="1">
    <citation type="submission" date="2016-12" db="EMBL/GenBank/DDBJ databases">
        <title>Genome sequencing of Methylocaldum marinum.</title>
        <authorList>
            <person name="Takeuchi M."/>
            <person name="Kamagata Y."/>
            <person name="Hiraoka S."/>
            <person name="Oshima K."/>
            <person name="Hattori M."/>
            <person name="Iwasaki W."/>
        </authorList>
    </citation>
    <scope>NUCLEOTIDE SEQUENCE [LARGE SCALE GENOMIC DNA]</scope>
    <source>
        <strain evidence="8 9">S8</strain>
    </source>
</reference>
<evidence type="ECO:0000259" key="7">
    <source>
        <dbReference type="PROSITE" id="PS50983"/>
    </source>
</evidence>
<dbReference type="Gene3D" id="3.40.50.1980">
    <property type="entry name" value="Nitrogenase molybdenum iron protein domain"/>
    <property type="match status" value="2"/>
</dbReference>
<protein>
    <submittedName>
        <fullName evidence="8">ABC-type Fe3+-hydroxamate transport system, periplasmic component</fullName>
    </submittedName>
</protein>
<gene>
    <name evidence="8" type="ORF">sS8_5046</name>
</gene>
<dbReference type="AlphaFoldDB" id="A0A250L2X1"/>
<dbReference type="KEGG" id="mmai:sS8_5046"/>
<keyword evidence="4" id="KW-0406">Ion transport</keyword>
<evidence type="ECO:0000256" key="2">
    <source>
        <dbReference type="ARBA" id="ARBA00008814"/>
    </source>
</evidence>
<dbReference type="SUPFAM" id="SSF53807">
    <property type="entry name" value="Helical backbone' metal receptor"/>
    <property type="match status" value="1"/>
</dbReference>
<dbReference type="PANTHER" id="PTHR30532">
    <property type="entry name" value="IRON III DICITRATE-BINDING PERIPLASMIC PROTEIN"/>
    <property type="match status" value="1"/>
</dbReference>
<organism evidence="8 9">
    <name type="scientific">Methylocaldum marinum</name>
    <dbReference type="NCBI Taxonomy" id="1432792"/>
    <lineage>
        <taxon>Bacteria</taxon>
        <taxon>Pseudomonadati</taxon>
        <taxon>Pseudomonadota</taxon>
        <taxon>Gammaproteobacteria</taxon>
        <taxon>Methylococcales</taxon>
        <taxon>Methylococcaceae</taxon>
        <taxon>Methylocaldum</taxon>
    </lineage>
</organism>
<sequence length="314" mass="32925">MNPALSLASIFLLLLLTACDRSAPDSAAPDLASRNMTDAVGRVVRIPAVPQRILALSELDLDALLALGLRPAGATNARGSDRPPAYLGTRAAGIEGLGNFAQPSLDRVVVLQPDLILAGGQADPERLAQLESIAPTVVSFAPGEFWQDSFRRIADAVGQPEAGQRVLDEYRARAAALREKLGAHAGESVSIVRLTPNGPMFMFGDAFAGRVLADLGLVRPSAQRAPGAGHAPPLSREMLADIDGDWLFIGNFTPDPNSVAALRGEPAFAGLRAAQRGHVREVDATLWTLIGGPLAAQAVLDDVERAMLGATSEP</sequence>
<keyword evidence="5 6" id="KW-0732">Signal</keyword>
<evidence type="ECO:0000256" key="1">
    <source>
        <dbReference type="ARBA" id="ARBA00004196"/>
    </source>
</evidence>
<accession>A0A250L2X1</accession>
<proteinExistence type="inferred from homology"/>
<dbReference type="RefSeq" id="WP_119632055.1">
    <property type="nucleotide sequence ID" value="NZ_AP017928.1"/>
</dbReference>
<evidence type="ECO:0000256" key="3">
    <source>
        <dbReference type="ARBA" id="ARBA00022448"/>
    </source>
</evidence>
<dbReference type="GO" id="GO:1901678">
    <property type="term" value="P:iron coordination entity transport"/>
    <property type="evidence" value="ECO:0007669"/>
    <property type="project" value="UniProtKB-ARBA"/>
</dbReference>
<dbReference type="InterPro" id="IPR002491">
    <property type="entry name" value="ABC_transptr_periplasmic_BD"/>
</dbReference>
<dbReference type="CDD" id="cd01146">
    <property type="entry name" value="FhuD"/>
    <property type="match status" value="1"/>
</dbReference>
<dbReference type="EMBL" id="AP017928">
    <property type="protein sequence ID" value="BBA36969.1"/>
    <property type="molecule type" value="Genomic_DNA"/>
</dbReference>
<dbReference type="PANTHER" id="PTHR30532:SF25">
    <property type="entry name" value="IRON(III) DICITRATE-BINDING PERIPLASMIC PROTEIN"/>
    <property type="match status" value="1"/>
</dbReference>
<dbReference type="OrthoDB" id="9793175at2"/>
<dbReference type="InterPro" id="IPR051313">
    <property type="entry name" value="Bact_iron-sidero_bind"/>
</dbReference>
<name>A0A250L2X1_9GAMM</name>
<keyword evidence="9" id="KW-1185">Reference proteome</keyword>
<evidence type="ECO:0000313" key="9">
    <source>
        <dbReference type="Proteomes" id="UP000266313"/>
    </source>
</evidence>
<comment type="similarity">
    <text evidence="2">Belongs to the bacterial solute-binding protein 8 family.</text>
</comment>
<feature type="domain" description="Fe/B12 periplasmic-binding" evidence="7">
    <location>
        <begin position="52"/>
        <end position="311"/>
    </location>
</feature>
<dbReference type="Proteomes" id="UP000266313">
    <property type="component" value="Chromosome"/>
</dbReference>
<dbReference type="Pfam" id="PF01497">
    <property type="entry name" value="Peripla_BP_2"/>
    <property type="match status" value="1"/>
</dbReference>
<feature type="chain" id="PRO_5013100729" evidence="6">
    <location>
        <begin position="24"/>
        <end position="314"/>
    </location>
</feature>
<evidence type="ECO:0000256" key="6">
    <source>
        <dbReference type="SAM" id="SignalP"/>
    </source>
</evidence>
<evidence type="ECO:0000313" key="8">
    <source>
        <dbReference type="EMBL" id="BBA36969.1"/>
    </source>
</evidence>
<keyword evidence="4" id="KW-0408">Iron</keyword>
<feature type="signal peptide" evidence="6">
    <location>
        <begin position="1"/>
        <end position="23"/>
    </location>
</feature>
<evidence type="ECO:0000256" key="4">
    <source>
        <dbReference type="ARBA" id="ARBA00022496"/>
    </source>
</evidence>
<keyword evidence="3" id="KW-0813">Transport</keyword>
<comment type="subcellular location">
    <subcellularLocation>
        <location evidence="1">Cell envelope</location>
    </subcellularLocation>
</comment>